<protein>
    <recommendedName>
        <fullName evidence="5">PH domain-containing protein</fullName>
    </recommendedName>
</protein>
<evidence type="ECO:0000256" key="1">
    <source>
        <dbReference type="SAM" id="MobiDB-lite"/>
    </source>
</evidence>
<keyword evidence="4" id="KW-1185">Reference proteome</keyword>
<organism evidence="3 4">
    <name type="scientific">Actinacidiphila yanglinensis</name>
    <dbReference type="NCBI Taxonomy" id="310779"/>
    <lineage>
        <taxon>Bacteria</taxon>
        <taxon>Bacillati</taxon>
        <taxon>Actinomycetota</taxon>
        <taxon>Actinomycetes</taxon>
        <taxon>Kitasatosporales</taxon>
        <taxon>Streptomycetaceae</taxon>
        <taxon>Actinacidiphila</taxon>
    </lineage>
</organism>
<reference evidence="3 4" key="1">
    <citation type="submission" date="2016-10" db="EMBL/GenBank/DDBJ databases">
        <authorList>
            <person name="de Groot N.N."/>
        </authorList>
    </citation>
    <scope>NUCLEOTIDE SEQUENCE [LARGE SCALE GENOMIC DNA]</scope>
    <source>
        <strain evidence="3 4">CGMCC 4.2023</strain>
    </source>
</reference>
<feature type="compositionally biased region" description="Low complexity" evidence="1">
    <location>
        <begin position="168"/>
        <end position="178"/>
    </location>
</feature>
<dbReference type="EMBL" id="FNVU01000005">
    <property type="protein sequence ID" value="SEG48401.1"/>
    <property type="molecule type" value="Genomic_DNA"/>
</dbReference>
<dbReference type="Proteomes" id="UP000236754">
    <property type="component" value="Unassembled WGS sequence"/>
</dbReference>
<evidence type="ECO:0000313" key="3">
    <source>
        <dbReference type="EMBL" id="SEG48401.1"/>
    </source>
</evidence>
<accession>A0A1H6AIR4</accession>
<evidence type="ECO:0008006" key="5">
    <source>
        <dbReference type="Google" id="ProtNLM"/>
    </source>
</evidence>
<evidence type="ECO:0000256" key="2">
    <source>
        <dbReference type="SAM" id="Phobius"/>
    </source>
</evidence>
<dbReference type="AlphaFoldDB" id="A0A1H6AIR4"/>
<keyword evidence="2" id="KW-0472">Membrane</keyword>
<proteinExistence type="predicted"/>
<keyword evidence="2" id="KW-0812">Transmembrane</keyword>
<evidence type="ECO:0000313" key="4">
    <source>
        <dbReference type="Proteomes" id="UP000236754"/>
    </source>
</evidence>
<sequence length="178" mass="18971">MAPMTDSRTVSCRPTAPRTLAYLIASGVLGAGVAAARFVYGAAFDDPWADLGLVFTVVGVPCVHLLGARVDADAEGLRSRTVLRRRSVPWRDVADLRVQVREVRGTRVRRVRVVRHDGRTWRLPLPVSGAADDQVAFDAKLAALRALHRRHALGASATPLPGNGSGTGPVRVPRVGGA</sequence>
<feature type="region of interest" description="Disordered" evidence="1">
    <location>
        <begin position="155"/>
        <end position="178"/>
    </location>
</feature>
<name>A0A1H6AIR4_9ACTN</name>
<feature type="transmembrane region" description="Helical" evidence="2">
    <location>
        <begin position="20"/>
        <end position="40"/>
    </location>
</feature>
<feature type="transmembrane region" description="Helical" evidence="2">
    <location>
        <begin position="52"/>
        <end position="70"/>
    </location>
</feature>
<keyword evidence="2" id="KW-1133">Transmembrane helix</keyword>
<gene>
    <name evidence="3" type="ORF">SAMN05216223_105428</name>
</gene>